<dbReference type="OrthoDB" id="2506647at2759"/>
<dbReference type="PROSITE" id="PS01220">
    <property type="entry name" value="PBP"/>
    <property type="match status" value="1"/>
</dbReference>
<dbReference type="InterPro" id="IPR001858">
    <property type="entry name" value="Phosphatidylethanolamine-bd_CS"/>
</dbReference>
<keyword evidence="2" id="KW-1185">Reference proteome</keyword>
<dbReference type="Proteomes" id="UP000504603">
    <property type="component" value="Unplaced"/>
</dbReference>
<dbReference type="FunFam" id="3.90.280.10:FF:000001">
    <property type="entry name" value="Terminal flower 1"/>
    <property type="match status" value="1"/>
</dbReference>
<protein>
    <submittedName>
        <fullName evidence="3">CEN-like protein 1</fullName>
    </submittedName>
</protein>
<dbReference type="RefSeq" id="XP_022141189.1">
    <property type="nucleotide sequence ID" value="XM_022285497.1"/>
</dbReference>
<comment type="similarity">
    <text evidence="1">Belongs to the phosphatidylethanolamine-binding protein family.</text>
</comment>
<dbReference type="GeneID" id="111011645"/>
<proteinExistence type="inferred from homology"/>
<dbReference type="InterPro" id="IPR036610">
    <property type="entry name" value="PEBP-like_sf"/>
</dbReference>
<evidence type="ECO:0000313" key="2">
    <source>
        <dbReference type="Proteomes" id="UP000504603"/>
    </source>
</evidence>
<dbReference type="GO" id="GO:0010228">
    <property type="term" value="P:vegetative to reproductive phase transition of meristem"/>
    <property type="evidence" value="ECO:0007669"/>
    <property type="project" value="TreeGrafter"/>
</dbReference>
<dbReference type="CDD" id="cd00866">
    <property type="entry name" value="PEBP_euk"/>
    <property type="match status" value="1"/>
</dbReference>
<dbReference type="PANTHER" id="PTHR11362:SF108">
    <property type="entry name" value="PROTEIN BROTHER OF FT AND TFL 1"/>
    <property type="match status" value="1"/>
</dbReference>
<evidence type="ECO:0000256" key="1">
    <source>
        <dbReference type="ARBA" id="ARBA00007091"/>
    </source>
</evidence>
<dbReference type="InterPro" id="IPR035810">
    <property type="entry name" value="PEBP_euk"/>
</dbReference>
<gene>
    <name evidence="3" type="primary">LOC111011645</name>
</gene>
<dbReference type="GO" id="GO:0009908">
    <property type="term" value="P:flower development"/>
    <property type="evidence" value="ECO:0007669"/>
    <property type="project" value="TreeGrafter"/>
</dbReference>
<dbReference type="PANTHER" id="PTHR11362">
    <property type="entry name" value="PHOSPHATIDYLETHANOLAMINE-BINDING PROTEIN"/>
    <property type="match status" value="1"/>
</dbReference>
<dbReference type="KEGG" id="mcha:111011645"/>
<accession>A0A6J1CHW2</accession>
<dbReference type="AlphaFoldDB" id="A0A6J1CHW2"/>
<reference evidence="3" key="1">
    <citation type="submission" date="2025-08" db="UniProtKB">
        <authorList>
            <consortium name="RefSeq"/>
        </authorList>
    </citation>
    <scope>IDENTIFICATION</scope>
    <source>
        <strain evidence="3">OHB3-1</strain>
    </source>
</reference>
<name>A0A6J1CHW2_MOMCH</name>
<dbReference type="SUPFAM" id="SSF49777">
    <property type="entry name" value="PEBP-like"/>
    <property type="match status" value="1"/>
</dbReference>
<dbReference type="Gene3D" id="3.90.280.10">
    <property type="entry name" value="PEBP-like"/>
    <property type="match status" value="1"/>
</dbReference>
<organism evidence="2 3">
    <name type="scientific">Momordica charantia</name>
    <name type="common">Bitter gourd</name>
    <name type="synonym">Balsam pear</name>
    <dbReference type="NCBI Taxonomy" id="3673"/>
    <lineage>
        <taxon>Eukaryota</taxon>
        <taxon>Viridiplantae</taxon>
        <taxon>Streptophyta</taxon>
        <taxon>Embryophyta</taxon>
        <taxon>Tracheophyta</taxon>
        <taxon>Spermatophyta</taxon>
        <taxon>Magnoliopsida</taxon>
        <taxon>eudicotyledons</taxon>
        <taxon>Gunneridae</taxon>
        <taxon>Pentapetalae</taxon>
        <taxon>rosids</taxon>
        <taxon>fabids</taxon>
        <taxon>Cucurbitales</taxon>
        <taxon>Cucurbitaceae</taxon>
        <taxon>Momordiceae</taxon>
        <taxon>Momordica</taxon>
    </lineage>
</organism>
<evidence type="ECO:0000313" key="3">
    <source>
        <dbReference type="RefSeq" id="XP_022141189.1"/>
    </source>
</evidence>
<dbReference type="Pfam" id="PF01161">
    <property type="entry name" value="PBP"/>
    <property type="match status" value="1"/>
</dbReference>
<dbReference type="InterPro" id="IPR008914">
    <property type="entry name" value="PEBP"/>
</dbReference>
<sequence length="176" mass="19592">MSRGIIEPLIVGRVVGDVVDLFTPNVKMNVIYNFSKQVSNGHELLPSSIASKPRVEVAGDDMRSAFTLIMIDPDAPSPSDPYLREYLHWMVTDIPGTTDASFGKEMMSYESPKPSIGIHRYAFVLFKQSARQTVKLSSSSRSHFNTRSFSEANGLGLPVAAVYFNSQRETATRRRC</sequence>